<dbReference type="AlphaFoldDB" id="A0A078IXS2"/>
<protein>
    <submittedName>
        <fullName evidence="1">BnaA02g34740D protein</fullName>
    </submittedName>
</protein>
<proteinExistence type="predicted"/>
<accession>A0A078IXS2</accession>
<name>A0A078IXS2_BRANA</name>
<sequence length="125" mass="14391">MSHPGQKFKAGGDERLAAYAINHLPSILLWIGQQWALAYLPNTSSTFFTYLRHPLRSPGSCIYTKKNQARARNVERIVYKNELNRSIPESSIQCLKGCRSKSRKAFDWNPPSFTFRYLILREAAK</sequence>
<organism evidence="1 2">
    <name type="scientific">Brassica napus</name>
    <name type="common">Rape</name>
    <dbReference type="NCBI Taxonomy" id="3708"/>
    <lineage>
        <taxon>Eukaryota</taxon>
        <taxon>Viridiplantae</taxon>
        <taxon>Streptophyta</taxon>
        <taxon>Embryophyta</taxon>
        <taxon>Tracheophyta</taxon>
        <taxon>Spermatophyta</taxon>
        <taxon>Magnoliopsida</taxon>
        <taxon>eudicotyledons</taxon>
        <taxon>Gunneridae</taxon>
        <taxon>Pentapetalae</taxon>
        <taxon>rosids</taxon>
        <taxon>malvids</taxon>
        <taxon>Brassicales</taxon>
        <taxon>Brassicaceae</taxon>
        <taxon>Brassiceae</taxon>
        <taxon>Brassica</taxon>
    </lineage>
</organism>
<dbReference type="Proteomes" id="UP000028999">
    <property type="component" value="Unassembled WGS sequence"/>
</dbReference>
<evidence type="ECO:0000313" key="1">
    <source>
        <dbReference type="EMBL" id="CDY55084.1"/>
    </source>
</evidence>
<dbReference type="EMBL" id="LK033375">
    <property type="protein sequence ID" value="CDY55084.1"/>
    <property type="molecule type" value="Genomic_DNA"/>
</dbReference>
<evidence type="ECO:0000313" key="2">
    <source>
        <dbReference type="Proteomes" id="UP000028999"/>
    </source>
</evidence>
<dbReference type="Gramene" id="CDY55084">
    <property type="protein sequence ID" value="CDY55084"/>
    <property type="gene ID" value="GSBRNA2T00016387001"/>
</dbReference>
<dbReference type="STRING" id="3708.A0A078IXS2"/>
<dbReference type="PaxDb" id="3708-A0A078IXS2"/>
<keyword evidence="2" id="KW-1185">Reference proteome</keyword>
<reference evidence="1 2" key="1">
    <citation type="journal article" date="2014" name="Science">
        <title>Plant genetics. Early allopolyploid evolution in the post-Neolithic Brassica napus oilseed genome.</title>
        <authorList>
            <person name="Chalhoub B."/>
            <person name="Denoeud F."/>
            <person name="Liu S."/>
            <person name="Parkin I.A."/>
            <person name="Tang H."/>
            <person name="Wang X."/>
            <person name="Chiquet J."/>
            <person name="Belcram H."/>
            <person name="Tong C."/>
            <person name="Samans B."/>
            <person name="Correa M."/>
            <person name="Da Silva C."/>
            <person name="Just J."/>
            <person name="Falentin C."/>
            <person name="Koh C.S."/>
            <person name="Le Clainche I."/>
            <person name="Bernard M."/>
            <person name="Bento P."/>
            <person name="Noel B."/>
            <person name="Labadie K."/>
            <person name="Alberti A."/>
            <person name="Charles M."/>
            <person name="Arnaud D."/>
            <person name="Guo H."/>
            <person name="Daviaud C."/>
            <person name="Alamery S."/>
            <person name="Jabbari K."/>
            <person name="Zhao M."/>
            <person name="Edger P.P."/>
            <person name="Chelaifa H."/>
            <person name="Tack D."/>
            <person name="Lassalle G."/>
            <person name="Mestiri I."/>
            <person name="Schnel N."/>
            <person name="Le Paslier M.C."/>
            <person name="Fan G."/>
            <person name="Renault V."/>
            <person name="Bayer P.E."/>
            <person name="Golicz A.A."/>
            <person name="Manoli S."/>
            <person name="Lee T.H."/>
            <person name="Thi V.H."/>
            <person name="Chalabi S."/>
            <person name="Hu Q."/>
            <person name="Fan C."/>
            <person name="Tollenaere R."/>
            <person name="Lu Y."/>
            <person name="Battail C."/>
            <person name="Shen J."/>
            <person name="Sidebottom C.H."/>
            <person name="Wang X."/>
            <person name="Canaguier A."/>
            <person name="Chauveau A."/>
            <person name="Berard A."/>
            <person name="Deniot G."/>
            <person name="Guan M."/>
            <person name="Liu Z."/>
            <person name="Sun F."/>
            <person name="Lim Y.P."/>
            <person name="Lyons E."/>
            <person name="Town C.D."/>
            <person name="Bancroft I."/>
            <person name="Wang X."/>
            <person name="Meng J."/>
            <person name="Ma J."/>
            <person name="Pires J.C."/>
            <person name="King G.J."/>
            <person name="Brunel D."/>
            <person name="Delourme R."/>
            <person name="Renard M."/>
            <person name="Aury J.M."/>
            <person name="Adams K.L."/>
            <person name="Batley J."/>
            <person name="Snowdon R.J."/>
            <person name="Tost J."/>
            <person name="Edwards D."/>
            <person name="Zhou Y."/>
            <person name="Hua W."/>
            <person name="Sharpe A.G."/>
            <person name="Paterson A.H."/>
            <person name="Guan C."/>
            <person name="Wincker P."/>
        </authorList>
    </citation>
    <scope>NUCLEOTIDE SEQUENCE [LARGE SCALE GENOMIC DNA]</scope>
    <source>
        <strain evidence="2">cv. Darmor-bzh</strain>
    </source>
</reference>
<gene>
    <name evidence="1" type="primary">BnaA02g34740D</name>
    <name evidence="1" type="ORF">GSBRNA2T00016387001</name>
</gene>